<evidence type="ECO:0000313" key="10">
    <source>
        <dbReference type="RefSeq" id="XP_029329683.1"/>
    </source>
</evidence>
<evidence type="ECO:0000256" key="7">
    <source>
        <dbReference type="SAM" id="SignalP"/>
    </source>
</evidence>
<evidence type="ECO:0000259" key="8">
    <source>
        <dbReference type="Pfam" id="PF00884"/>
    </source>
</evidence>
<dbReference type="InterPro" id="IPR000917">
    <property type="entry name" value="Sulfatase_N"/>
</dbReference>
<feature type="domain" description="Sulfatase N-terminal" evidence="8">
    <location>
        <begin position="314"/>
        <end position="535"/>
    </location>
</feature>
<dbReference type="Proteomes" id="UP000515126">
    <property type="component" value="Unplaced"/>
</dbReference>
<accession>A0A6P7QL76</accession>
<evidence type="ECO:0000256" key="1">
    <source>
        <dbReference type="ARBA" id="ARBA00001913"/>
    </source>
</evidence>
<organism evidence="9 10">
    <name type="scientific">Mus caroli</name>
    <name type="common">Ryukyu mouse</name>
    <name type="synonym">Ricefield mouse</name>
    <dbReference type="NCBI Taxonomy" id="10089"/>
    <lineage>
        <taxon>Eukaryota</taxon>
        <taxon>Metazoa</taxon>
        <taxon>Chordata</taxon>
        <taxon>Craniata</taxon>
        <taxon>Vertebrata</taxon>
        <taxon>Euteleostomi</taxon>
        <taxon>Mammalia</taxon>
        <taxon>Eutheria</taxon>
        <taxon>Euarchontoglires</taxon>
        <taxon>Glires</taxon>
        <taxon>Rodentia</taxon>
        <taxon>Myomorpha</taxon>
        <taxon>Muroidea</taxon>
        <taxon>Muridae</taxon>
        <taxon>Murinae</taxon>
        <taxon>Mus</taxon>
        <taxon>Mus</taxon>
    </lineage>
</organism>
<dbReference type="AlphaFoldDB" id="A0A6P7QL76"/>
<reference evidence="10" key="1">
    <citation type="submission" date="2025-08" db="UniProtKB">
        <authorList>
            <consortium name="RefSeq"/>
        </authorList>
    </citation>
    <scope>IDENTIFICATION</scope>
</reference>
<dbReference type="GeneID" id="110288170"/>
<protein>
    <submittedName>
        <fullName evidence="10">Steryl-sulfatase-like</fullName>
    </submittedName>
</protein>
<keyword evidence="4" id="KW-0378">Hydrolase</keyword>
<feature type="compositionally biased region" description="Pro residues" evidence="6">
    <location>
        <begin position="303"/>
        <end position="312"/>
    </location>
</feature>
<dbReference type="Gene3D" id="3.40.720.10">
    <property type="entry name" value="Alkaline Phosphatase, subunit A"/>
    <property type="match status" value="2"/>
</dbReference>
<keyword evidence="9" id="KW-1185">Reference proteome</keyword>
<dbReference type="SUPFAM" id="SSF53649">
    <property type="entry name" value="Alkaline phosphatase-like"/>
    <property type="match status" value="2"/>
</dbReference>
<feature type="compositionally biased region" description="Polar residues" evidence="6">
    <location>
        <begin position="291"/>
        <end position="300"/>
    </location>
</feature>
<sequence length="604" mass="61986">MPRPRPLLLAVLAAALADVTAAAAAGPAPRPAPRPPNFLLIMADDLGIGDLGCYGNDTLRTPHLDRLAREGVKLTQHLAASPLCTPSRAAFLTGRYPLRSGDPAPRPPPDPATPGTGSSFRGTGSDPGGTGSDFRGTGSDPGGTGSDFRGKGSDPGGTGSGFRGKGSDPGGTGSDFRGTGSDPGGTGSGFRGTGSDPGGTGSDFGGTGSDFGGTGSDPGGTGSDIGGTGSGFGGTGSDPGGTGSGFRGTGRDFGEQEVTLGEQEVALWEQEVTLGGQEVTSTPTHRDSSGRAVTSRTQEVTPGPDPPRPAPPAGKWHLGLSCRAATDFCHHPLRHGFDRFLGVPTTNLRDCRPGAGTVFGPALRWFVAPPLAALGAALAAMAAARCHLVTPGPAHRNRARPFLLFLSFLHVHTAHFADPGFAGRSLHGAYGDSVEEMDWGVGRVLAALDELGLARETLVYFTSDHGAHVEELGPRGERMGGSNGVFRGGKGNNWEGGVRVPGLVRWPRELRPGRVVEEPTSLMDVFPTVARLAGAELPGDRVIDGRDLMPLLRGDAQRSEHEFLFHYCNAHLQAVRWRNGGRGVPGAGGRGRGAALPVLPPGVG</sequence>
<dbReference type="InterPro" id="IPR050738">
    <property type="entry name" value="Sulfatase"/>
</dbReference>
<evidence type="ECO:0000256" key="6">
    <source>
        <dbReference type="SAM" id="MobiDB-lite"/>
    </source>
</evidence>
<evidence type="ECO:0000256" key="5">
    <source>
        <dbReference type="ARBA" id="ARBA00022837"/>
    </source>
</evidence>
<feature type="compositionally biased region" description="Low complexity" evidence="6">
    <location>
        <begin position="113"/>
        <end position="124"/>
    </location>
</feature>
<dbReference type="GO" id="GO:0046872">
    <property type="term" value="F:metal ion binding"/>
    <property type="evidence" value="ECO:0007669"/>
    <property type="project" value="UniProtKB-KW"/>
</dbReference>
<feature type="compositionally biased region" description="Gly residues" evidence="6">
    <location>
        <begin position="582"/>
        <end position="592"/>
    </location>
</feature>
<gene>
    <name evidence="10" type="primary">LOC110288170</name>
</gene>
<comment type="similarity">
    <text evidence="2">Belongs to the sulfatase family.</text>
</comment>
<dbReference type="KEGG" id="mcal:110288170"/>
<feature type="region of interest" description="Disordered" evidence="6">
    <location>
        <begin position="95"/>
        <end position="252"/>
    </location>
</feature>
<feature type="domain" description="Sulfatase N-terminal" evidence="8">
    <location>
        <begin position="36"/>
        <end position="103"/>
    </location>
</feature>
<dbReference type="Pfam" id="PF00884">
    <property type="entry name" value="Sulfatase"/>
    <property type="match status" value="2"/>
</dbReference>
<feature type="compositionally biased region" description="Gly residues" evidence="6">
    <location>
        <begin position="181"/>
        <end position="248"/>
    </location>
</feature>
<dbReference type="GO" id="GO:0004065">
    <property type="term" value="F:arylsulfatase activity"/>
    <property type="evidence" value="ECO:0007669"/>
    <property type="project" value="TreeGrafter"/>
</dbReference>
<feature type="signal peptide" evidence="7">
    <location>
        <begin position="1"/>
        <end position="22"/>
    </location>
</feature>
<evidence type="ECO:0000256" key="4">
    <source>
        <dbReference type="ARBA" id="ARBA00022801"/>
    </source>
</evidence>
<feature type="region of interest" description="Disordered" evidence="6">
    <location>
        <begin position="274"/>
        <end position="314"/>
    </location>
</feature>
<evidence type="ECO:0000313" key="9">
    <source>
        <dbReference type="Proteomes" id="UP000515126"/>
    </source>
</evidence>
<proteinExistence type="inferred from homology"/>
<dbReference type="PANTHER" id="PTHR42693:SF9">
    <property type="entry name" value="STERYL-SULFATASE"/>
    <property type="match status" value="1"/>
</dbReference>
<dbReference type="PANTHER" id="PTHR42693">
    <property type="entry name" value="ARYLSULFATASE FAMILY MEMBER"/>
    <property type="match status" value="1"/>
</dbReference>
<feature type="compositionally biased region" description="Gly residues" evidence="6">
    <location>
        <begin position="153"/>
        <end position="173"/>
    </location>
</feature>
<comment type="cofactor">
    <cofactor evidence="1">
        <name>Ca(2+)</name>
        <dbReference type="ChEBI" id="CHEBI:29108"/>
    </cofactor>
</comment>
<feature type="chain" id="PRO_5028154428" evidence="7">
    <location>
        <begin position="23"/>
        <end position="604"/>
    </location>
</feature>
<feature type="non-terminal residue" evidence="10">
    <location>
        <position position="604"/>
    </location>
</feature>
<keyword evidence="5" id="KW-0106">Calcium</keyword>
<keyword evidence="7" id="KW-0732">Signal</keyword>
<dbReference type="InterPro" id="IPR024607">
    <property type="entry name" value="Sulfatase_CS"/>
</dbReference>
<keyword evidence="3" id="KW-0479">Metal-binding</keyword>
<name>A0A6P7QL76_MUSCR</name>
<dbReference type="InterPro" id="IPR017850">
    <property type="entry name" value="Alkaline_phosphatase_core_sf"/>
</dbReference>
<feature type="region of interest" description="Disordered" evidence="6">
    <location>
        <begin position="582"/>
        <end position="604"/>
    </location>
</feature>
<dbReference type="RefSeq" id="XP_029329683.1">
    <property type="nucleotide sequence ID" value="XM_029473823.1"/>
</dbReference>
<evidence type="ECO:0000256" key="3">
    <source>
        <dbReference type="ARBA" id="ARBA00022723"/>
    </source>
</evidence>
<dbReference type="PROSITE" id="PS00523">
    <property type="entry name" value="SULFATASE_1"/>
    <property type="match status" value="1"/>
</dbReference>
<evidence type="ECO:0000256" key="2">
    <source>
        <dbReference type="ARBA" id="ARBA00008779"/>
    </source>
</evidence>